<protein>
    <submittedName>
        <fullName evidence="8">WGS project CAEQ00000000 data, annotated contig 1724</fullName>
    </submittedName>
</protein>
<proteinExistence type="inferred from homology"/>
<evidence type="ECO:0000313" key="9">
    <source>
        <dbReference type="Proteomes" id="UP000000702"/>
    </source>
</evidence>
<dbReference type="Pfam" id="PF03381">
    <property type="entry name" value="CDC50"/>
    <property type="match status" value="1"/>
</dbReference>
<dbReference type="GO" id="GO:0005794">
    <property type="term" value="C:Golgi apparatus"/>
    <property type="evidence" value="ECO:0007669"/>
    <property type="project" value="TreeGrafter"/>
</dbReference>
<dbReference type="PANTHER" id="PTHR10926">
    <property type="entry name" value="CELL CYCLE CONTROL PROTEIN 50"/>
    <property type="match status" value="1"/>
</dbReference>
<gene>
    <name evidence="8" type="ORF">TCIL3000_0_41940</name>
</gene>
<dbReference type="PANTHER" id="PTHR10926:SF0">
    <property type="entry name" value="CDC50, ISOFORM A"/>
    <property type="match status" value="1"/>
</dbReference>
<evidence type="ECO:0000256" key="1">
    <source>
        <dbReference type="ARBA" id="ARBA00004141"/>
    </source>
</evidence>
<name>F9W8B3_TRYCI</name>
<sequence length="387" mass="43489">MGFVKLLIQQRLPAWQVNLTAPAVSIAFCVVAILCAALGSLVHLANVKVVEISRRYDNKFCKDILSKKAVNDSGWVNVSKGCVAEIEFLVDEELQQPVFLYYGLTQMYQNHRRYRNSRSDAQLMGANPRSIPDADPLAIPGDINGLKHASIEYSGEQRHYSDFVYVPAGLVAWSMFNDSFTLYKRSDSGNGSENELICNGTDFSRSTNLPLGWSSNNKCHKKGIAWSTDVAKRFVKPNWNSEDLIWTAPRTEYGESSSPTTNDTCWNNGWYAGEPGHLIPVTTDEDLMVWMRTSPRPTLRKLYRVIDTTLTKGRYVMIIHDRYNVASFGGEKSFILTSTSFLGGKLTWLSFTYFAVSGLAVLFSIFIPLSSWLCSHRSRRTVKVLTG</sequence>
<keyword evidence="3 7" id="KW-0812">Transmembrane</keyword>
<evidence type="ECO:0000256" key="7">
    <source>
        <dbReference type="SAM" id="Phobius"/>
    </source>
</evidence>
<comment type="caution">
    <text evidence="8">The sequence shown here is derived from an EMBL/GenBank/DDBJ whole genome shotgun (WGS) entry which is preliminary data.</text>
</comment>
<evidence type="ECO:0000256" key="2">
    <source>
        <dbReference type="ARBA" id="ARBA00009457"/>
    </source>
</evidence>
<dbReference type="GO" id="GO:0005886">
    <property type="term" value="C:plasma membrane"/>
    <property type="evidence" value="ECO:0007669"/>
    <property type="project" value="TreeGrafter"/>
</dbReference>
<organism evidence="8 9">
    <name type="scientific">Trypanosoma congolense (strain IL3000)</name>
    <dbReference type="NCBI Taxonomy" id="1068625"/>
    <lineage>
        <taxon>Eukaryota</taxon>
        <taxon>Discoba</taxon>
        <taxon>Euglenozoa</taxon>
        <taxon>Kinetoplastea</taxon>
        <taxon>Metakinetoplastina</taxon>
        <taxon>Trypanosomatida</taxon>
        <taxon>Trypanosomatidae</taxon>
        <taxon>Trypanosoma</taxon>
        <taxon>Nannomonas</taxon>
    </lineage>
</organism>
<evidence type="ECO:0000313" key="8">
    <source>
        <dbReference type="EMBL" id="CCD13445.1"/>
    </source>
</evidence>
<keyword evidence="5 6" id="KW-0472">Membrane</keyword>
<evidence type="ECO:0000256" key="4">
    <source>
        <dbReference type="ARBA" id="ARBA00022989"/>
    </source>
</evidence>
<dbReference type="InterPro" id="IPR005045">
    <property type="entry name" value="CDC50/LEM3_fam"/>
</dbReference>
<keyword evidence="4 7" id="KW-1133">Transmembrane helix</keyword>
<dbReference type="PIRSF" id="PIRSF015840">
    <property type="entry name" value="DUF284_TM_euk"/>
    <property type="match status" value="1"/>
</dbReference>
<dbReference type="GO" id="GO:0005783">
    <property type="term" value="C:endoplasmic reticulum"/>
    <property type="evidence" value="ECO:0007669"/>
    <property type="project" value="TreeGrafter"/>
</dbReference>
<evidence type="ECO:0000256" key="6">
    <source>
        <dbReference type="PIRNR" id="PIRNR015840"/>
    </source>
</evidence>
<comment type="similarity">
    <text evidence="2 6">Belongs to the CDC50/LEM3 family.</text>
</comment>
<evidence type="ECO:0000256" key="5">
    <source>
        <dbReference type="ARBA" id="ARBA00023136"/>
    </source>
</evidence>
<feature type="transmembrane region" description="Helical" evidence="7">
    <location>
        <begin position="20"/>
        <end position="45"/>
    </location>
</feature>
<comment type="subcellular location">
    <subcellularLocation>
        <location evidence="1">Membrane</location>
        <topology evidence="1">Multi-pass membrane protein</topology>
    </subcellularLocation>
</comment>
<reference evidence="8 9" key="2">
    <citation type="journal article" date="2012" name="Proc. Natl. Acad. Sci. U.S.A.">
        <title>Antigenic diversity is generated by distinct evolutionary mechanisms in African trypanosome species.</title>
        <authorList>
            <person name="Jackson A.P."/>
            <person name="Berry A."/>
            <person name="Aslett M."/>
            <person name="Allison H.C."/>
            <person name="Burton P."/>
            <person name="Vavrova-Anderson J."/>
            <person name="Brown R."/>
            <person name="Browne H."/>
            <person name="Corton N."/>
            <person name="Hauser H."/>
            <person name="Gamble J."/>
            <person name="Gilderthorp R."/>
            <person name="Marcello L."/>
            <person name="McQuillan J."/>
            <person name="Otto T.D."/>
            <person name="Quail M.A."/>
            <person name="Sanders M.J."/>
            <person name="van Tonder A."/>
            <person name="Ginger M.L."/>
            <person name="Field M.C."/>
            <person name="Barry J.D."/>
            <person name="Hertz-Fowler C."/>
            <person name="Berriman M."/>
        </authorList>
    </citation>
    <scope>NUCLEOTIDE SEQUENCE [LARGE SCALE GENOMIC DNA]</scope>
    <source>
        <strain evidence="8 9">IL3000</strain>
    </source>
</reference>
<accession>F9W8B3</accession>
<keyword evidence="9" id="KW-1185">Reference proteome</keyword>
<dbReference type="OMA" id="AWKPLYT"/>
<dbReference type="EMBL" id="CAEQ01001158">
    <property type="protein sequence ID" value="CCD13445.1"/>
    <property type="molecule type" value="Genomic_DNA"/>
</dbReference>
<feature type="transmembrane region" description="Helical" evidence="7">
    <location>
        <begin position="351"/>
        <end position="373"/>
    </location>
</feature>
<reference evidence="9" key="1">
    <citation type="submission" date="2011-07" db="EMBL/GenBank/DDBJ databases">
        <title>Divergent evolution of antigenic variation in African trypanosomes.</title>
        <authorList>
            <person name="Jackson A.P."/>
            <person name="Berry A."/>
            <person name="Allison H.C."/>
            <person name="Burton P."/>
            <person name="Anderson J."/>
            <person name="Aslett M."/>
            <person name="Brown R."/>
            <person name="Corton N."/>
            <person name="Harris D."/>
            <person name="Hauser H."/>
            <person name="Gamble J."/>
            <person name="Gilderthorp R."/>
            <person name="McQuillan J."/>
            <person name="Quail M.A."/>
            <person name="Sanders M."/>
            <person name="Van Tonder A."/>
            <person name="Ginger M.L."/>
            <person name="Donelson J.E."/>
            <person name="Field M.C."/>
            <person name="Barry J.D."/>
            <person name="Berriman M."/>
            <person name="Hertz-Fowler C."/>
        </authorList>
    </citation>
    <scope>NUCLEOTIDE SEQUENCE [LARGE SCALE GENOMIC DNA]</scope>
    <source>
        <strain evidence="9">IL3000</strain>
    </source>
</reference>
<dbReference type="VEuPathDB" id="TriTrypDB:TcIL3000_0_41940"/>
<evidence type="ECO:0000256" key="3">
    <source>
        <dbReference type="ARBA" id="ARBA00022692"/>
    </source>
</evidence>
<dbReference type="Proteomes" id="UP000000702">
    <property type="component" value="Unassembled WGS sequence"/>
</dbReference>
<dbReference type="AlphaFoldDB" id="F9W8B3"/>